<feature type="binding site" evidence="9">
    <location>
        <position position="137"/>
    </location>
    <ligand>
        <name>4-amino-2-methyl-5-(diphosphooxymethyl)pyrimidine</name>
        <dbReference type="ChEBI" id="CHEBI:57841"/>
    </ligand>
</feature>
<name>A0A0A5GL29_9BACI</name>
<dbReference type="Gene3D" id="3.20.20.70">
    <property type="entry name" value="Aldolase class I"/>
    <property type="match status" value="1"/>
</dbReference>
<dbReference type="EMBL" id="AVPE01000001">
    <property type="protein sequence ID" value="KGX93966.1"/>
    <property type="molecule type" value="Genomic_DNA"/>
</dbReference>
<keyword evidence="5 9" id="KW-0784">Thiamine biosynthesis</keyword>
<dbReference type="GO" id="GO:0004789">
    <property type="term" value="F:thiamine-phosphate diphosphorylase activity"/>
    <property type="evidence" value="ECO:0007669"/>
    <property type="project" value="UniProtKB-UniRule"/>
</dbReference>
<feature type="binding site" evidence="9">
    <location>
        <position position="108"/>
    </location>
    <ligand>
        <name>4-amino-2-methyl-5-(diphosphooxymethyl)pyrimidine</name>
        <dbReference type="ChEBI" id="CHEBI:57841"/>
    </ligand>
</feature>
<gene>
    <name evidence="9 13" type="primary">thiE</name>
    <name evidence="13" type="ORF">N781_01975</name>
</gene>
<dbReference type="GO" id="GO:0009228">
    <property type="term" value="P:thiamine biosynthetic process"/>
    <property type="evidence" value="ECO:0007669"/>
    <property type="project" value="UniProtKB-KW"/>
</dbReference>
<dbReference type="InterPro" id="IPR013785">
    <property type="entry name" value="Aldolase_TIM"/>
</dbReference>
<comment type="catalytic activity">
    <reaction evidence="7 9 10">
        <text>2-(2-carboxy-4-methylthiazol-5-yl)ethyl phosphate + 4-amino-2-methyl-5-(diphosphooxymethyl)pyrimidine + 2 H(+) = thiamine phosphate + CO2 + diphosphate</text>
        <dbReference type="Rhea" id="RHEA:47848"/>
        <dbReference type="ChEBI" id="CHEBI:15378"/>
        <dbReference type="ChEBI" id="CHEBI:16526"/>
        <dbReference type="ChEBI" id="CHEBI:33019"/>
        <dbReference type="ChEBI" id="CHEBI:37575"/>
        <dbReference type="ChEBI" id="CHEBI:57841"/>
        <dbReference type="ChEBI" id="CHEBI:62890"/>
        <dbReference type="EC" id="2.5.1.3"/>
    </reaction>
</comment>
<feature type="binding site" evidence="9">
    <location>
        <position position="166"/>
    </location>
    <ligand>
        <name>2-[(2R,5Z)-2-carboxy-4-methylthiazol-5(2H)-ylidene]ethyl phosphate</name>
        <dbReference type="ChEBI" id="CHEBI:62899"/>
    </ligand>
</feature>
<evidence type="ECO:0000256" key="8">
    <source>
        <dbReference type="ARBA" id="ARBA00047883"/>
    </source>
</evidence>
<dbReference type="GO" id="GO:0009229">
    <property type="term" value="P:thiamine diphosphate biosynthetic process"/>
    <property type="evidence" value="ECO:0007669"/>
    <property type="project" value="UniProtKB-UniRule"/>
</dbReference>
<evidence type="ECO:0000259" key="12">
    <source>
        <dbReference type="Pfam" id="PF02581"/>
    </source>
</evidence>
<evidence type="ECO:0000256" key="11">
    <source>
        <dbReference type="RuleBase" id="RU004253"/>
    </source>
</evidence>
<feature type="binding site" evidence="9">
    <location>
        <begin position="134"/>
        <end position="136"/>
    </location>
    <ligand>
        <name>2-[(2R,5Z)-2-carboxy-4-methylthiazol-5(2H)-ylidene]ethyl phosphate</name>
        <dbReference type="ChEBI" id="CHEBI:62899"/>
    </ligand>
</feature>
<feature type="binding site" evidence="9">
    <location>
        <begin position="35"/>
        <end position="39"/>
    </location>
    <ligand>
        <name>4-amino-2-methyl-5-(diphosphooxymethyl)pyrimidine</name>
        <dbReference type="ChEBI" id="CHEBI:57841"/>
    </ligand>
</feature>
<evidence type="ECO:0000256" key="9">
    <source>
        <dbReference type="HAMAP-Rule" id="MF_00097"/>
    </source>
</evidence>
<keyword evidence="14" id="KW-1185">Reference proteome</keyword>
<dbReference type="UniPathway" id="UPA00060">
    <property type="reaction ID" value="UER00141"/>
</dbReference>
<dbReference type="FunFam" id="3.20.20.70:FF:000096">
    <property type="entry name" value="Thiamine-phosphate synthase"/>
    <property type="match status" value="1"/>
</dbReference>
<dbReference type="GO" id="GO:0000287">
    <property type="term" value="F:magnesium ion binding"/>
    <property type="evidence" value="ECO:0007669"/>
    <property type="project" value="UniProtKB-UniRule"/>
</dbReference>
<evidence type="ECO:0000256" key="7">
    <source>
        <dbReference type="ARBA" id="ARBA00047851"/>
    </source>
</evidence>
<dbReference type="InterPro" id="IPR036206">
    <property type="entry name" value="ThiamineP_synth_sf"/>
</dbReference>
<keyword evidence="2 9" id="KW-0808">Transferase</keyword>
<dbReference type="InterPro" id="IPR022998">
    <property type="entry name" value="ThiamineP_synth_TenI"/>
</dbReference>
<dbReference type="CDD" id="cd00564">
    <property type="entry name" value="TMP_TenI"/>
    <property type="match status" value="1"/>
</dbReference>
<keyword evidence="4 9" id="KW-0460">Magnesium</keyword>
<evidence type="ECO:0000256" key="2">
    <source>
        <dbReference type="ARBA" id="ARBA00022679"/>
    </source>
</evidence>
<dbReference type="OrthoDB" id="9812206at2"/>
<dbReference type="RefSeq" id="WP_036768863.1">
    <property type="nucleotide sequence ID" value="NZ_AULI01000001.1"/>
</dbReference>
<dbReference type="GO" id="GO:0005737">
    <property type="term" value="C:cytoplasm"/>
    <property type="evidence" value="ECO:0007669"/>
    <property type="project" value="TreeGrafter"/>
</dbReference>
<reference evidence="13 14" key="1">
    <citation type="submission" date="2013-08" db="EMBL/GenBank/DDBJ databases">
        <authorList>
            <person name="Huang J."/>
            <person name="Wang G."/>
        </authorList>
    </citation>
    <scope>NUCLEOTIDE SEQUENCE [LARGE SCALE GENOMIC DNA]</scope>
    <source>
        <strain evidence="13 14">JSM 076056</strain>
    </source>
</reference>
<dbReference type="EC" id="2.5.1.3" evidence="9"/>
<organism evidence="13 14">
    <name type="scientific">Pontibacillus halophilus JSM 076056 = DSM 19796</name>
    <dbReference type="NCBI Taxonomy" id="1385510"/>
    <lineage>
        <taxon>Bacteria</taxon>
        <taxon>Bacillati</taxon>
        <taxon>Bacillota</taxon>
        <taxon>Bacilli</taxon>
        <taxon>Bacillales</taxon>
        <taxon>Bacillaceae</taxon>
        <taxon>Pontibacillus</taxon>
    </lineage>
</organism>
<comment type="catalytic activity">
    <reaction evidence="6 9 10">
        <text>4-methyl-5-(2-phosphooxyethyl)-thiazole + 4-amino-2-methyl-5-(diphosphooxymethyl)pyrimidine + H(+) = thiamine phosphate + diphosphate</text>
        <dbReference type="Rhea" id="RHEA:22328"/>
        <dbReference type="ChEBI" id="CHEBI:15378"/>
        <dbReference type="ChEBI" id="CHEBI:33019"/>
        <dbReference type="ChEBI" id="CHEBI:37575"/>
        <dbReference type="ChEBI" id="CHEBI:57841"/>
        <dbReference type="ChEBI" id="CHEBI:58296"/>
        <dbReference type="EC" id="2.5.1.3"/>
    </reaction>
</comment>
<feature type="binding site" evidence="9">
    <location>
        <position position="71"/>
    </location>
    <ligand>
        <name>Mg(2+)</name>
        <dbReference type="ChEBI" id="CHEBI:18420"/>
    </ligand>
</feature>
<accession>A0A0A5GL29</accession>
<comment type="cofactor">
    <cofactor evidence="9">
        <name>Mg(2+)</name>
        <dbReference type="ChEBI" id="CHEBI:18420"/>
    </cofactor>
    <text evidence="9">Binds 1 Mg(2+) ion per subunit.</text>
</comment>
<comment type="catalytic activity">
    <reaction evidence="8 9 10">
        <text>2-[(2R,5Z)-2-carboxy-4-methylthiazol-5(2H)-ylidene]ethyl phosphate + 4-amino-2-methyl-5-(diphosphooxymethyl)pyrimidine + 2 H(+) = thiamine phosphate + CO2 + diphosphate</text>
        <dbReference type="Rhea" id="RHEA:47844"/>
        <dbReference type="ChEBI" id="CHEBI:15378"/>
        <dbReference type="ChEBI" id="CHEBI:16526"/>
        <dbReference type="ChEBI" id="CHEBI:33019"/>
        <dbReference type="ChEBI" id="CHEBI:37575"/>
        <dbReference type="ChEBI" id="CHEBI:57841"/>
        <dbReference type="ChEBI" id="CHEBI:62899"/>
        <dbReference type="EC" id="2.5.1.3"/>
    </reaction>
</comment>
<evidence type="ECO:0000313" key="14">
    <source>
        <dbReference type="Proteomes" id="UP000030528"/>
    </source>
</evidence>
<evidence type="ECO:0000256" key="6">
    <source>
        <dbReference type="ARBA" id="ARBA00047334"/>
    </source>
</evidence>
<feature type="binding site" evidence="9">
    <location>
        <begin position="186"/>
        <end position="187"/>
    </location>
    <ligand>
        <name>2-[(2R,5Z)-2-carboxy-4-methylthiazol-5(2H)-ylidene]ethyl phosphate</name>
        <dbReference type="ChEBI" id="CHEBI:62899"/>
    </ligand>
</feature>
<dbReference type="PANTHER" id="PTHR20857:SF15">
    <property type="entry name" value="THIAMINE-PHOSPHATE SYNTHASE"/>
    <property type="match status" value="1"/>
</dbReference>
<dbReference type="Pfam" id="PF02581">
    <property type="entry name" value="TMP-TENI"/>
    <property type="match status" value="1"/>
</dbReference>
<comment type="function">
    <text evidence="9">Condenses 4-methyl-5-(beta-hydroxyethyl)thiazole monophosphate (THZ-P) and 2-methyl-4-amino-5-hydroxymethyl pyrimidine pyrophosphate (HMP-PP) to form thiamine monophosphate (TMP).</text>
</comment>
<feature type="binding site" evidence="9">
    <location>
        <position position="90"/>
    </location>
    <ligand>
        <name>Mg(2+)</name>
        <dbReference type="ChEBI" id="CHEBI:18420"/>
    </ligand>
</feature>
<feature type="domain" description="Thiamine phosphate synthase/TenI" evidence="12">
    <location>
        <begin position="7"/>
        <end position="187"/>
    </location>
</feature>
<protein>
    <recommendedName>
        <fullName evidence="9">Thiamine-phosphate synthase</fullName>
        <shortName evidence="9">TP synthase</shortName>
        <shortName evidence="9">TPS</shortName>
        <ecNumber evidence="9">2.5.1.3</ecNumber>
    </recommendedName>
    <alternativeName>
        <fullName evidence="9">Thiamine-phosphate pyrophosphorylase</fullName>
        <shortName evidence="9">TMP pyrophosphorylase</shortName>
        <shortName evidence="9">TMP-PPase</shortName>
    </alternativeName>
</protein>
<sequence length="212" mass="23430">MIDLRNYFIMGSQDCIGDPVETLRQAIQGGITCFQFREKGEGSRSGKRKEELARKLQQLCQEEDIPFIVNDDVALAKKLDADGIHVGQDDTAIETVLHDFRQKVVGLSTHTVEEALLANELNVDYIGVGPIYGTKTKPDAKTPSGPERIKEIRKVNVTKPIVGIGGIHIDNAREVMEAGADGVSYISIVSRSETPYEAARAMRQAVEEEVRY</sequence>
<feature type="binding site" evidence="9">
    <location>
        <position position="70"/>
    </location>
    <ligand>
        <name>4-amino-2-methyl-5-(diphosphooxymethyl)pyrimidine</name>
        <dbReference type="ChEBI" id="CHEBI:57841"/>
    </ligand>
</feature>
<evidence type="ECO:0000256" key="5">
    <source>
        <dbReference type="ARBA" id="ARBA00022977"/>
    </source>
</evidence>
<keyword evidence="3 9" id="KW-0479">Metal-binding</keyword>
<comment type="caution">
    <text evidence="13">The sequence shown here is derived from an EMBL/GenBank/DDBJ whole genome shotgun (WGS) entry which is preliminary data.</text>
</comment>
<dbReference type="eggNOG" id="COG0352">
    <property type="taxonomic scope" value="Bacteria"/>
</dbReference>
<evidence type="ECO:0000256" key="10">
    <source>
        <dbReference type="RuleBase" id="RU003826"/>
    </source>
</evidence>
<evidence type="ECO:0000313" key="13">
    <source>
        <dbReference type="EMBL" id="KGX93966.1"/>
    </source>
</evidence>
<proteinExistence type="inferred from homology"/>
<dbReference type="PANTHER" id="PTHR20857">
    <property type="entry name" value="THIAMINE-PHOSPHATE PYROPHOSPHORYLASE"/>
    <property type="match status" value="1"/>
</dbReference>
<dbReference type="STRING" id="1385510.GCA_000425205_00086"/>
<evidence type="ECO:0000256" key="1">
    <source>
        <dbReference type="ARBA" id="ARBA00005165"/>
    </source>
</evidence>
<dbReference type="Proteomes" id="UP000030528">
    <property type="component" value="Unassembled WGS sequence"/>
</dbReference>
<dbReference type="InterPro" id="IPR034291">
    <property type="entry name" value="TMP_synthase"/>
</dbReference>
<dbReference type="HAMAP" id="MF_00097">
    <property type="entry name" value="TMP_synthase"/>
    <property type="match status" value="1"/>
</dbReference>
<comment type="pathway">
    <text evidence="1 9 11">Cofactor biosynthesis; thiamine diphosphate biosynthesis; thiamine phosphate from 4-amino-2-methyl-5-diphosphomethylpyrimidine and 4-methyl-5-(2-phosphoethyl)-thiazole: step 1/1.</text>
</comment>
<evidence type="ECO:0000256" key="4">
    <source>
        <dbReference type="ARBA" id="ARBA00022842"/>
    </source>
</evidence>
<dbReference type="SUPFAM" id="SSF51391">
    <property type="entry name" value="Thiamin phosphate synthase"/>
    <property type="match status" value="1"/>
</dbReference>
<evidence type="ECO:0000256" key="3">
    <source>
        <dbReference type="ARBA" id="ARBA00022723"/>
    </source>
</evidence>
<dbReference type="NCBIfam" id="TIGR00693">
    <property type="entry name" value="thiE"/>
    <property type="match status" value="1"/>
</dbReference>
<dbReference type="AlphaFoldDB" id="A0A0A5GL29"/>
<comment type="similarity">
    <text evidence="9 10">Belongs to the thiamine-phosphate synthase family.</text>
</comment>